<dbReference type="FunFam" id="1.10.3660.10:FF:000004">
    <property type="entry name" value="Prephenate dehydrogenase [NADP(+)]"/>
    <property type="match status" value="1"/>
</dbReference>
<evidence type="ECO:0000256" key="4">
    <source>
        <dbReference type="ARBA" id="ARBA00022857"/>
    </source>
</evidence>
<dbReference type="SUPFAM" id="SSF48179">
    <property type="entry name" value="6-phosphogluconate dehydrogenase C-terminal domain-like"/>
    <property type="match status" value="2"/>
</dbReference>
<sequence>MAREHSRPADMENFIVGLIGMGDMGRMYAHRLSAAGWRILACDRDDDAKIEALKKEFAGNNNVEICRNGSLVSRASDYILYNVEAAAINSVVEMYGQSTKVGAIVGGQTSCKDPEIAAFERWLPADVDIISCHSLHGPQVEPKGQPLVIIKHRASDESLHKVEAVLSCLGSKYVYLSAHDHDLITANTQAATHAAFLSMGKAWHANRQFPWALSRYVGGVENVKINIMLRIYSQKWHVYAGLAILNPQAKKQISQYADSVTALYKLMLEGNHEKLRERVYAAKQKVFGLEASPKWERKQLLRPELLDRFSLRDGTTGAGSPDGAEVEEDAARPNNHLSLLAMVDCWANLGIVPYDHMLCSTPLFRIWLGVTEHLFRNQAMLDEAIRIAIEDRTYRSDDLEFTFAARGWAECVSLGHFETWRDRFMSTHKFFEPRFKEASVIGNQMMKAVLEDTGDD</sequence>
<evidence type="ECO:0000256" key="8">
    <source>
        <dbReference type="ARBA" id="ARBA00060605"/>
    </source>
</evidence>
<keyword evidence="4 9" id="KW-0521">NADP</keyword>
<dbReference type="OMA" id="WRVNACD"/>
<dbReference type="InterPro" id="IPR006115">
    <property type="entry name" value="6PGDH_NADP-bd"/>
</dbReference>
<dbReference type="KEGG" id="sapo:SAPIO_CDS2121"/>
<dbReference type="Gene3D" id="3.40.50.720">
    <property type="entry name" value="NAD(P)-binding Rossmann-like Domain"/>
    <property type="match status" value="1"/>
</dbReference>
<dbReference type="VEuPathDB" id="FungiDB:SAPIO_CDS2121"/>
<evidence type="ECO:0000256" key="2">
    <source>
        <dbReference type="ARBA" id="ARBA00022498"/>
    </source>
</evidence>
<comment type="caution">
    <text evidence="11">The sequence shown here is derived from an EMBL/GenBank/DDBJ whole genome shotgun (WGS) entry which is preliminary data.</text>
</comment>
<dbReference type="UniPathway" id="UPA00122">
    <property type="reaction ID" value="UER00962"/>
</dbReference>
<dbReference type="EMBL" id="JOWA01000085">
    <property type="protein sequence ID" value="KEZ45317.1"/>
    <property type="molecule type" value="Genomic_DNA"/>
</dbReference>
<dbReference type="InterPro" id="IPR050812">
    <property type="entry name" value="Preph/Arog_dehydrog"/>
</dbReference>
<comment type="catalytic activity">
    <reaction evidence="7 9">
        <text>prephenate + NADP(+) = 3-(4-hydroxyphenyl)pyruvate + CO2 + NADPH</text>
        <dbReference type="Rhea" id="RHEA:21640"/>
        <dbReference type="ChEBI" id="CHEBI:16526"/>
        <dbReference type="ChEBI" id="CHEBI:29934"/>
        <dbReference type="ChEBI" id="CHEBI:36242"/>
        <dbReference type="ChEBI" id="CHEBI:57783"/>
        <dbReference type="ChEBI" id="CHEBI:58349"/>
        <dbReference type="EC" id="1.3.1.13"/>
    </reaction>
</comment>
<dbReference type="GO" id="GO:0006571">
    <property type="term" value="P:tyrosine biosynthetic process"/>
    <property type="evidence" value="ECO:0007669"/>
    <property type="project" value="UniProtKB-UniRule"/>
</dbReference>
<dbReference type="HOGENOM" id="CLU_031403_1_0_1"/>
<dbReference type="InterPro" id="IPR046825">
    <property type="entry name" value="PDH_C"/>
</dbReference>
<dbReference type="Gene3D" id="1.10.3660.10">
    <property type="entry name" value="6-phosphogluconate dehydrogenase C-terminal like domain"/>
    <property type="match status" value="2"/>
</dbReference>
<evidence type="ECO:0000256" key="5">
    <source>
        <dbReference type="ARBA" id="ARBA00023002"/>
    </source>
</evidence>
<keyword evidence="6 9" id="KW-0057">Aromatic amino acid biosynthesis</keyword>
<dbReference type="InterPro" id="IPR012385">
    <property type="entry name" value="Prephenate_DH_fun"/>
</dbReference>
<evidence type="ECO:0000313" key="11">
    <source>
        <dbReference type="EMBL" id="KEZ45317.1"/>
    </source>
</evidence>
<dbReference type="OrthoDB" id="5399569at2759"/>
<comment type="pathway">
    <text evidence="8 9">Amino-acid biosynthesis; L-tyrosine biosynthesis; (4-hydroxyphenyl)pyruvate from prephenate (NADP(+) route): step 1/1.</text>
</comment>
<keyword evidence="12" id="KW-1185">Reference proteome</keyword>
<dbReference type="FunFam" id="1.10.3660.10:FF:000002">
    <property type="entry name" value="Prephenate dehydrogenase [NADP(+)]"/>
    <property type="match status" value="1"/>
</dbReference>
<dbReference type="PIRSF" id="PIRSF036510">
    <property type="entry name" value="PDH_fung"/>
    <property type="match status" value="1"/>
</dbReference>
<dbReference type="GO" id="GO:0004665">
    <property type="term" value="F:prephenate dehydrogenase (NADP+) activity"/>
    <property type="evidence" value="ECO:0007669"/>
    <property type="project" value="UniProtKB-UniRule"/>
</dbReference>
<dbReference type="EC" id="1.3.1.13" evidence="9"/>
<gene>
    <name evidence="11" type="ORF">SAPIO_CDS2121</name>
</gene>
<proteinExistence type="inferred from homology"/>
<dbReference type="AlphaFoldDB" id="A0A084GDA5"/>
<reference evidence="11 12" key="1">
    <citation type="journal article" date="2014" name="Genome Announc.">
        <title>Draft genome sequence of the pathogenic fungus Scedosporium apiospermum.</title>
        <authorList>
            <person name="Vandeputte P."/>
            <person name="Ghamrawi S."/>
            <person name="Rechenmann M."/>
            <person name="Iltis A."/>
            <person name="Giraud S."/>
            <person name="Fleury M."/>
            <person name="Thornton C."/>
            <person name="Delhaes L."/>
            <person name="Meyer W."/>
            <person name="Papon N."/>
            <person name="Bouchara J.P."/>
        </authorList>
    </citation>
    <scope>NUCLEOTIDE SEQUENCE [LARGE SCALE GENOMIC DNA]</scope>
    <source>
        <strain evidence="11 12">IHEM 14462</strain>
    </source>
</reference>
<accession>A0A084GDA5</accession>
<feature type="domain" description="Prephenate/arogenate dehydrogenase" evidence="10">
    <location>
        <begin position="14"/>
        <end position="297"/>
    </location>
</feature>
<dbReference type="Proteomes" id="UP000028545">
    <property type="component" value="Unassembled WGS sequence"/>
</dbReference>
<evidence type="ECO:0000256" key="9">
    <source>
        <dbReference type="PIRNR" id="PIRNR036510"/>
    </source>
</evidence>
<dbReference type="PROSITE" id="PS51176">
    <property type="entry name" value="PDH_ADH"/>
    <property type="match status" value="1"/>
</dbReference>
<protein>
    <recommendedName>
        <fullName evidence="9">Prephenate dehydrogenase [NADP(+)]</fullName>
        <shortName evidence="9">PRDH</shortName>
        <ecNumber evidence="9">1.3.1.13</ecNumber>
    </recommendedName>
</protein>
<dbReference type="FunFam" id="3.40.50.720:FF:000339">
    <property type="entry name" value="Prephenate dehydrogenase [NADP(+)]"/>
    <property type="match status" value="1"/>
</dbReference>
<evidence type="ECO:0000313" key="12">
    <source>
        <dbReference type="Proteomes" id="UP000028545"/>
    </source>
</evidence>
<comment type="similarity">
    <text evidence="1 9">Belongs to the prephenate/arogenate dehydrogenase family.</text>
</comment>
<dbReference type="Pfam" id="PF03446">
    <property type="entry name" value="NAD_binding_2"/>
    <property type="match status" value="1"/>
</dbReference>
<evidence type="ECO:0000259" key="10">
    <source>
        <dbReference type="PROSITE" id="PS51176"/>
    </source>
</evidence>
<dbReference type="RefSeq" id="XP_016645116.1">
    <property type="nucleotide sequence ID" value="XM_016785238.1"/>
</dbReference>
<organism evidence="11 12">
    <name type="scientific">Pseudallescheria apiosperma</name>
    <name type="common">Scedosporium apiospermum</name>
    <dbReference type="NCBI Taxonomy" id="563466"/>
    <lineage>
        <taxon>Eukaryota</taxon>
        <taxon>Fungi</taxon>
        <taxon>Dikarya</taxon>
        <taxon>Ascomycota</taxon>
        <taxon>Pezizomycotina</taxon>
        <taxon>Sordariomycetes</taxon>
        <taxon>Hypocreomycetidae</taxon>
        <taxon>Microascales</taxon>
        <taxon>Microascaceae</taxon>
        <taxon>Scedosporium</taxon>
    </lineage>
</organism>
<dbReference type="InterPro" id="IPR036291">
    <property type="entry name" value="NAD(P)-bd_dom_sf"/>
</dbReference>
<evidence type="ECO:0000256" key="7">
    <source>
        <dbReference type="ARBA" id="ARBA00051295"/>
    </source>
</evidence>
<dbReference type="InterPro" id="IPR008927">
    <property type="entry name" value="6-PGluconate_DH-like_C_sf"/>
</dbReference>
<dbReference type="PANTHER" id="PTHR21363">
    <property type="entry name" value="PREPHENATE DEHYDROGENASE"/>
    <property type="match status" value="1"/>
</dbReference>
<keyword evidence="2 9" id="KW-0827">Tyrosine biosynthesis</keyword>
<name>A0A084GDA5_PSEDA</name>
<dbReference type="GO" id="GO:0008977">
    <property type="term" value="F:prephenate dehydrogenase (NAD+) activity"/>
    <property type="evidence" value="ECO:0007669"/>
    <property type="project" value="EnsemblFungi"/>
</dbReference>
<dbReference type="GO" id="GO:0070403">
    <property type="term" value="F:NAD+ binding"/>
    <property type="evidence" value="ECO:0007669"/>
    <property type="project" value="TreeGrafter"/>
</dbReference>
<keyword evidence="3 9" id="KW-0028">Amino-acid biosynthesis</keyword>
<dbReference type="GeneID" id="27721193"/>
<dbReference type="Pfam" id="PF20463">
    <property type="entry name" value="PDH_C"/>
    <property type="match status" value="1"/>
</dbReference>
<dbReference type="PANTHER" id="PTHR21363:SF0">
    <property type="entry name" value="PREPHENATE DEHYDROGENASE [NADP(+)]"/>
    <property type="match status" value="1"/>
</dbReference>
<dbReference type="SUPFAM" id="SSF51735">
    <property type="entry name" value="NAD(P)-binding Rossmann-fold domains"/>
    <property type="match status" value="1"/>
</dbReference>
<evidence type="ECO:0000256" key="3">
    <source>
        <dbReference type="ARBA" id="ARBA00022605"/>
    </source>
</evidence>
<evidence type="ECO:0000256" key="1">
    <source>
        <dbReference type="ARBA" id="ARBA00007964"/>
    </source>
</evidence>
<keyword evidence="5 9" id="KW-0560">Oxidoreductase</keyword>
<evidence type="ECO:0000256" key="6">
    <source>
        <dbReference type="ARBA" id="ARBA00023141"/>
    </source>
</evidence>
<dbReference type="InterPro" id="IPR003099">
    <property type="entry name" value="Prephen_DH"/>
</dbReference>